<dbReference type="Proteomes" id="UP001162891">
    <property type="component" value="Chromosome"/>
</dbReference>
<organism evidence="1 2">
    <name type="scientific">Anaeromyxobacter oryzae</name>
    <dbReference type="NCBI Taxonomy" id="2918170"/>
    <lineage>
        <taxon>Bacteria</taxon>
        <taxon>Pseudomonadati</taxon>
        <taxon>Myxococcota</taxon>
        <taxon>Myxococcia</taxon>
        <taxon>Myxococcales</taxon>
        <taxon>Cystobacterineae</taxon>
        <taxon>Anaeromyxobacteraceae</taxon>
        <taxon>Anaeromyxobacter</taxon>
    </lineage>
</organism>
<gene>
    <name evidence="1" type="ORF">AMOR_44640</name>
</gene>
<protein>
    <submittedName>
        <fullName evidence="1">Uncharacterized protein</fullName>
    </submittedName>
</protein>
<proteinExistence type="predicted"/>
<evidence type="ECO:0000313" key="1">
    <source>
        <dbReference type="EMBL" id="BDG05468.1"/>
    </source>
</evidence>
<dbReference type="EMBL" id="AP025591">
    <property type="protein sequence ID" value="BDG05468.1"/>
    <property type="molecule type" value="Genomic_DNA"/>
</dbReference>
<accession>A0ABN6MWY9</accession>
<keyword evidence="2" id="KW-1185">Reference proteome</keyword>
<reference evidence="2" key="1">
    <citation type="journal article" date="2022" name="Int. J. Syst. Evol. Microbiol.">
        <title>Anaeromyxobacter oryzae sp. nov., Anaeromyxobacter diazotrophicus sp. nov. and Anaeromyxobacter paludicola sp. nov., isolated from paddy soils.</title>
        <authorList>
            <person name="Itoh H."/>
            <person name="Xu Z."/>
            <person name="Mise K."/>
            <person name="Masuda Y."/>
            <person name="Ushijima N."/>
            <person name="Hayakawa C."/>
            <person name="Shiratori Y."/>
            <person name="Senoo K."/>
        </authorList>
    </citation>
    <scope>NUCLEOTIDE SEQUENCE [LARGE SCALE GENOMIC DNA]</scope>
    <source>
        <strain evidence="2">Red232</strain>
    </source>
</reference>
<name>A0ABN6MWY9_9BACT</name>
<sequence>MTKKAAAILSQLRKVFALEPLPPPPERTLAPPRTTRGVARFLFAPEPLAREPERPPRARRGALRLLFAVETLPPASGPATPRRRGRWLRWLFAPEPLDPP</sequence>
<evidence type="ECO:0000313" key="2">
    <source>
        <dbReference type="Proteomes" id="UP001162891"/>
    </source>
</evidence>